<keyword evidence="3" id="KW-1185">Reference proteome</keyword>
<organism evidence="2 3">
    <name type="scientific">Halorubrum kocurii JCM 14978</name>
    <dbReference type="NCBI Taxonomy" id="1230456"/>
    <lineage>
        <taxon>Archaea</taxon>
        <taxon>Methanobacteriati</taxon>
        <taxon>Methanobacteriota</taxon>
        <taxon>Stenosarchaea group</taxon>
        <taxon>Halobacteria</taxon>
        <taxon>Halobacteriales</taxon>
        <taxon>Haloferacaceae</taxon>
        <taxon>Halorubrum</taxon>
    </lineage>
</organism>
<keyword evidence="1" id="KW-0472">Membrane</keyword>
<evidence type="ECO:0000313" key="2">
    <source>
        <dbReference type="EMBL" id="EMA64356.1"/>
    </source>
</evidence>
<protein>
    <submittedName>
        <fullName evidence="2">Uncharacterized protein</fullName>
    </submittedName>
</protein>
<dbReference type="EMBL" id="AOJH01000057">
    <property type="protein sequence ID" value="EMA64356.1"/>
    <property type="molecule type" value="Genomic_DNA"/>
</dbReference>
<proteinExistence type="predicted"/>
<name>M0P2P0_9EURY</name>
<keyword evidence="1" id="KW-1133">Transmembrane helix</keyword>
<reference evidence="2 3" key="1">
    <citation type="journal article" date="2014" name="PLoS Genet.">
        <title>Phylogenetically driven sequencing of extremely halophilic archaea reveals strategies for static and dynamic osmo-response.</title>
        <authorList>
            <person name="Becker E.A."/>
            <person name="Seitzer P.M."/>
            <person name="Tritt A."/>
            <person name="Larsen D."/>
            <person name="Krusor M."/>
            <person name="Yao A.I."/>
            <person name="Wu D."/>
            <person name="Madern D."/>
            <person name="Eisen J.A."/>
            <person name="Darling A.E."/>
            <person name="Facciotti M.T."/>
        </authorList>
    </citation>
    <scope>NUCLEOTIDE SEQUENCE [LARGE SCALE GENOMIC DNA]</scope>
    <source>
        <strain evidence="2 3">JCM 14978</strain>
    </source>
</reference>
<sequence>MNEYLIDKESASVEVGASRSAEQVRSGGSGTLACTPYRLVYVDGNDVTDISLKGVNSIQYRGMEYPKSYLVSGVGATIFGLFVALVMRGASGVEPIPEGAVWGVAALSIAAGILTLVWGLFIRRASLKVHTPNKTYRFFSTDSSLKEIGHAVRGHEMKN</sequence>
<comment type="caution">
    <text evidence="2">The sequence shown here is derived from an EMBL/GenBank/DDBJ whole genome shotgun (WGS) entry which is preliminary data.</text>
</comment>
<feature type="transmembrane region" description="Helical" evidence="1">
    <location>
        <begin position="69"/>
        <end position="87"/>
    </location>
</feature>
<gene>
    <name evidence="2" type="ORF">C468_08881</name>
</gene>
<keyword evidence="1" id="KW-0812">Transmembrane</keyword>
<accession>M0P2P0</accession>
<evidence type="ECO:0000313" key="3">
    <source>
        <dbReference type="Proteomes" id="UP000011546"/>
    </source>
</evidence>
<feature type="transmembrane region" description="Helical" evidence="1">
    <location>
        <begin position="99"/>
        <end position="121"/>
    </location>
</feature>
<evidence type="ECO:0000256" key="1">
    <source>
        <dbReference type="SAM" id="Phobius"/>
    </source>
</evidence>
<dbReference type="Proteomes" id="UP000011546">
    <property type="component" value="Unassembled WGS sequence"/>
</dbReference>
<dbReference type="AlphaFoldDB" id="M0P2P0"/>